<dbReference type="PANTHER" id="PTHR16056:SF2">
    <property type="entry name" value="TESTIS-EXPRESSED PROTEIN 10"/>
    <property type="match status" value="1"/>
</dbReference>
<dbReference type="PANTHER" id="PTHR16056">
    <property type="entry name" value="REGULATOR OF MICROTUBULE DYNAMICS PROTEIN"/>
    <property type="match status" value="1"/>
</dbReference>
<dbReference type="OMA" id="CAGGWVK"/>
<dbReference type="EMBL" id="LLZZ01000106">
    <property type="protein sequence ID" value="KTB07986.1"/>
    <property type="molecule type" value="Genomic_DNA"/>
</dbReference>
<reference evidence="9 10" key="1">
    <citation type="submission" date="2015-10" db="EMBL/GenBank/DDBJ databases">
        <title>Draft genomes sequences of Candida glabrata isolates 1A, 1B, 2A, 2B, 3A and 3B.</title>
        <authorList>
            <person name="Haavelsrud O.E."/>
            <person name="Gaustad P."/>
        </authorList>
    </citation>
    <scope>NUCLEOTIDE SEQUENCE [LARGE SCALE GENOMIC DNA]</scope>
    <source>
        <strain evidence="9">910700640</strain>
    </source>
</reference>
<dbReference type="Proteomes" id="UP000054886">
    <property type="component" value="Unassembled WGS sequence"/>
</dbReference>
<dbReference type="VEuPathDB" id="FungiDB:GWK60_M01111"/>
<evidence type="ECO:0000313" key="9">
    <source>
        <dbReference type="EMBL" id="KTB07986.1"/>
    </source>
</evidence>
<dbReference type="OrthoDB" id="361362at2759"/>
<dbReference type="AlphaFoldDB" id="A0A0W0DQX4"/>
<evidence type="ECO:0000256" key="6">
    <source>
        <dbReference type="RuleBase" id="RU368021"/>
    </source>
</evidence>
<evidence type="ECO:0000256" key="2">
    <source>
        <dbReference type="ARBA" id="ARBA00004123"/>
    </source>
</evidence>
<dbReference type="VEuPathDB" id="FungiDB:GVI51_M01111"/>
<evidence type="ECO:0000256" key="5">
    <source>
        <dbReference type="ARBA" id="ARBA00023242"/>
    </source>
</evidence>
<feature type="region of interest" description="Disordered" evidence="7">
    <location>
        <begin position="1"/>
        <end position="35"/>
    </location>
</feature>
<sequence>MTKSKKQKQKKKDFLKKKLKVGKPTGKPSNSTDTSFTARTLSVRSQLVNNAGDDLRKRLPLLKHHNDKVRKETLGIYIKAIPKIISTQLMTPLISQTSQLICDDSKDVREQLLELFDEVGKHDEQVLKLHCRSLVLYINMGMTHILPRVQADSTKFLGCLLKYCGQEFCDQAWNKLMAGIFRVLSWETQHSKNSNQAAGAMQTSKRDNKFQAAHLSTLYALLECGCKEPTVETTDEDTTSNIQNFEEVQYMTPSFPQAYGYLKLFDKQLKSSSSNKDNSSVSSSDALDVESRIRNVENVYLPTMKKQIEQIIQEGGEAGKNANNIKKLISEIFS</sequence>
<evidence type="ECO:0000256" key="4">
    <source>
        <dbReference type="ARBA" id="ARBA00011141"/>
    </source>
</evidence>
<feature type="compositionally biased region" description="Basic residues" evidence="7">
    <location>
        <begin position="1"/>
        <end position="21"/>
    </location>
</feature>
<evidence type="ECO:0000256" key="7">
    <source>
        <dbReference type="SAM" id="MobiDB-lite"/>
    </source>
</evidence>
<dbReference type="InterPro" id="IPR024679">
    <property type="entry name" value="Ipi1_N"/>
</dbReference>
<organism evidence="9 10">
    <name type="scientific">Candida glabrata</name>
    <name type="common">Yeast</name>
    <name type="synonym">Torulopsis glabrata</name>
    <dbReference type="NCBI Taxonomy" id="5478"/>
    <lineage>
        <taxon>Eukaryota</taxon>
        <taxon>Fungi</taxon>
        <taxon>Dikarya</taxon>
        <taxon>Ascomycota</taxon>
        <taxon>Saccharomycotina</taxon>
        <taxon>Saccharomycetes</taxon>
        <taxon>Saccharomycetales</taxon>
        <taxon>Saccharomycetaceae</taxon>
        <taxon>Nakaseomyces</taxon>
    </lineage>
</organism>
<dbReference type="GO" id="GO:0000027">
    <property type="term" value="P:ribosomal large subunit assembly"/>
    <property type="evidence" value="ECO:0007669"/>
    <property type="project" value="EnsemblFungi"/>
</dbReference>
<evidence type="ECO:0000259" key="8">
    <source>
        <dbReference type="Pfam" id="PF12333"/>
    </source>
</evidence>
<dbReference type="InterPro" id="IPR016024">
    <property type="entry name" value="ARM-type_fold"/>
</dbReference>
<dbReference type="VEuPathDB" id="FungiDB:B1J91_M01210g"/>
<evidence type="ECO:0000256" key="3">
    <source>
        <dbReference type="ARBA" id="ARBA00006427"/>
    </source>
</evidence>
<dbReference type="GO" id="GO:0120330">
    <property type="term" value="C:rixosome complex"/>
    <property type="evidence" value="ECO:0007669"/>
    <property type="project" value="UniProtKB-UniRule"/>
</dbReference>
<keyword evidence="6" id="KW-0698">rRNA processing</keyword>
<gene>
    <name evidence="9" type="ORF">AO440_003908</name>
</gene>
<comment type="subunit">
    <text evidence="4">Component of the RIX1 complex, composed of IPI1, RIX1/IPI2 and IPI3 in a 1:2:2 stoichiometry. The complex interacts (via RIX1) with MDN1 (via its hexameric AAA ATPase ring) and the pre-60S ribosome particles.</text>
</comment>
<protein>
    <recommendedName>
        <fullName evidence="6">Pre-rRNA-processing protein</fullName>
    </recommendedName>
</protein>
<dbReference type="GO" id="GO:0003682">
    <property type="term" value="F:chromatin binding"/>
    <property type="evidence" value="ECO:0007669"/>
    <property type="project" value="EnsemblFungi"/>
</dbReference>
<proteinExistence type="inferred from homology"/>
<evidence type="ECO:0000256" key="1">
    <source>
        <dbReference type="ARBA" id="ARBA00002355"/>
    </source>
</evidence>
<comment type="similarity">
    <text evidence="3 6">Belongs to the IPI1/TEX10 family.</text>
</comment>
<name>A0A0W0DQX4_CANGB</name>
<dbReference type="SUPFAM" id="SSF48371">
    <property type="entry name" value="ARM repeat"/>
    <property type="match status" value="1"/>
</dbReference>
<feature type="domain" description="Pre-rRNA-processing protein Ipi1 N-terminal" evidence="8">
    <location>
        <begin position="126"/>
        <end position="222"/>
    </location>
</feature>
<dbReference type="GO" id="GO:0005829">
    <property type="term" value="C:cytosol"/>
    <property type="evidence" value="ECO:0007669"/>
    <property type="project" value="EnsemblFungi"/>
</dbReference>
<comment type="function">
    <text evidence="1 6">Component of the RIX1 complex required for processing of ITS2 sequences from 35S pre-rRNA.</text>
</comment>
<dbReference type="InterPro" id="IPR011989">
    <property type="entry name" value="ARM-like"/>
</dbReference>
<dbReference type="Pfam" id="PF12333">
    <property type="entry name" value="Ipi1_N"/>
    <property type="match status" value="1"/>
</dbReference>
<dbReference type="GO" id="GO:0006267">
    <property type="term" value="P:pre-replicative complex assembly involved in nuclear cell cycle DNA replication"/>
    <property type="evidence" value="ECO:0007669"/>
    <property type="project" value="EnsemblFungi"/>
</dbReference>
<keyword evidence="6" id="KW-0690">Ribosome biogenesis</keyword>
<dbReference type="SMR" id="A0A0W0DQX4"/>
<dbReference type="VEuPathDB" id="FungiDB:CAGL0M01210g"/>
<dbReference type="PhylomeDB" id="A0A0W0DQX4"/>
<evidence type="ECO:0000313" key="10">
    <source>
        <dbReference type="Proteomes" id="UP000054886"/>
    </source>
</evidence>
<comment type="caution">
    <text evidence="9">The sequence shown here is derived from an EMBL/GenBank/DDBJ whole genome shotgun (WGS) entry which is preliminary data.</text>
</comment>
<accession>A0A0W0DQX4</accession>
<dbReference type="GO" id="GO:0005654">
    <property type="term" value="C:nucleoplasm"/>
    <property type="evidence" value="ECO:0007669"/>
    <property type="project" value="EnsemblFungi"/>
</dbReference>
<dbReference type="GO" id="GO:0000463">
    <property type="term" value="P:maturation of LSU-rRNA from tricistronic rRNA transcript (SSU-rRNA, 5.8S rRNA, LSU-rRNA)"/>
    <property type="evidence" value="ECO:0007669"/>
    <property type="project" value="EnsemblFungi"/>
</dbReference>
<comment type="subcellular location">
    <subcellularLocation>
        <location evidence="2 6">Nucleus</location>
    </subcellularLocation>
</comment>
<keyword evidence="5 6" id="KW-0539">Nucleus</keyword>
<dbReference type="Gene3D" id="1.25.10.10">
    <property type="entry name" value="Leucine-rich Repeat Variant"/>
    <property type="match status" value="1"/>
</dbReference>
<dbReference type="GO" id="GO:0030174">
    <property type="term" value="P:regulation of DNA-templated DNA replication initiation"/>
    <property type="evidence" value="ECO:0007669"/>
    <property type="project" value="EnsemblFungi"/>
</dbReference>